<feature type="domain" description="Dynein heavy chain C-terminal" evidence="1">
    <location>
        <begin position="1"/>
        <end position="114"/>
    </location>
</feature>
<dbReference type="GO" id="GO:0030286">
    <property type="term" value="C:dynein complex"/>
    <property type="evidence" value="ECO:0007669"/>
    <property type="project" value="InterPro"/>
</dbReference>
<evidence type="ECO:0000313" key="2">
    <source>
        <dbReference type="EnsemblMetazoa" id="GPPI047796-PA"/>
    </source>
</evidence>
<proteinExistence type="predicted"/>
<protein>
    <recommendedName>
        <fullName evidence="1">Dynein heavy chain C-terminal domain-containing protein</fullName>
    </recommendedName>
</protein>
<name>A0A1B0C333_9MUSC</name>
<reference evidence="3" key="1">
    <citation type="submission" date="2015-01" db="EMBL/GenBank/DDBJ databases">
        <authorList>
            <person name="Aksoy S."/>
            <person name="Warren W."/>
            <person name="Wilson R.K."/>
        </authorList>
    </citation>
    <scope>NUCLEOTIDE SEQUENCE [LARGE SCALE GENOMIC DNA]</scope>
    <source>
        <strain evidence="3">IAEA</strain>
    </source>
</reference>
<dbReference type="Pfam" id="PF18199">
    <property type="entry name" value="Dynein_C"/>
    <property type="match status" value="1"/>
</dbReference>
<dbReference type="InterPro" id="IPR026983">
    <property type="entry name" value="DHC"/>
</dbReference>
<dbReference type="EnsemblMetazoa" id="GPPI047796-RA">
    <property type="protein sequence ID" value="GPPI047796-PA"/>
    <property type="gene ID" value="GPPI047796"/>
</dbReference>
<sequence>MVKEMQSKAPMPYDLFEVKERLKYIGALSSTNIFLREEIDRIQRVIILLRATLKDLLLAIEGTIIMSGQLRDALDKIFNACVPAIWQRGSWASLTVEIGFTGLLERNEKFHTWCFNVRFIYS</sequence>
<dbReference type="GO" id="GO:0007018">
    <property type="term" value="P:microtubule-based movement"/>
    <property type="evidence" value="ECO:0007669"/>
    <property type="project" value="InterPro"/>
</dbReference>
<dbReference type="Proteomes" id="UP000092460">
    <property type="component" value="Unassembled WGS sequence"/>
</dbReference>
<dbReference type="VEuPathDB" id="VectorBase:GPPI047796"/>
<reference evidence="2" key="2">
    <citation type="submission" date="2020-05" db="UniProtKB">
        <authorList>
            <consortium name="EnsemblMetazoa"/>
        </authorList>
    </citation>
    <scope>IDENTIFICATION</scope>
    <source>
        <strain evidence="2">IAEA</strain>
    </source>
</reference>
<evidence type="ECO:0000259" key="1">
    <source>
        <dbReference type="Pfam" id="PF18199"/>
    </source>
</evidence>
<organism evidence="2 3">
    <name type="scientific">Glossina palpalis gambiensis</name>
    <dbReference type="NCBI Taxonomy" id="67801"/>
    <lineage>
        <taxon>Eukaryota</taxon>
        <taxon>Metazoa</taxon>
        <taxon>Ecdysozoa</taxon>
        <taxon>Arthropoda</taxon>
        <taxon>Hexapoda</taxon>
        <taxon>Insecta</taxon>
        <taxon>Pterygota</taxon>
        <taxon>Neoptera</taxon>
        <taxon>Endopterygota</taxon>
        <taxon>Diptera</taxon>
        <taxon>Brachycera</taxon>
        <taxon>Muscomorpha</taxon>
        <taxon>Hippoboscoidea</taxon>
        <taxon>Glossinidae</taxon>
        <taxon>Glossina</taxon>
    </lineage>
</organism>
<dbReference type="AlphaFoldDB" id="A0A1B0C333"/>
<dbReference type="EMBL" id="JXJN01024776">
    <property type="status" value="NOT_ANNOTATED_CDS"/>
    <property type="molecule type" value="Genomic_DNA"/>
</dbReference>
<dbReference type="GO" id="GO:0051959">
    <property type="term" value="F:dynein light intermediate chain binding"/>
    <property type="evidence" value="ECO:0007669"/>
    <property type="project" value="InterPro"/>
</dbReference>
<dbReference type="InterPro" id="IPR041228">
    <property type="entry name" value="Dynein_C"/>
</dbReference>
<accession>A0A1B0C333</accession>
<dbReference type="PANTHER" id="PTHR46961">
    <property type="entry name" value="DYNEIN HEAVY CHAIN 1, AXONEMAL-LIKE PROTEIN"/>
    <property type="match status" value="1"/>
</dbReference>
<keyword evidence="3" id="KW-1185">Reference proteome</keyword>
<dbReference type="PANTHER" id="PTHR46961:SF19">
    <property type="entry name" value="DYNEIN HEAVY CHAIN 5, AXONEMAL"/>
    <property type="match status" value="1"/>
</dbReference>
<dbReference type="GO" id="GO:0045505">
    <property type="term" value="F:dynein intermediate chain binding"/>
    <property type="evidence" value="ECO:0007669"/>
    <property type="project" value="InterPro"/>
</dbReference>
<dbReference type="Gene3D" id="1.20.1270.280">
    <property type="match status" value="1"/>
</dbReference>
<evidence type="ECO:0000313" key="3">
    <source>
        <dbReference type="Proteomes" id="UP000092460"/>
    </source>
</evidence>
<dbReference type="STRING" id="67801.A0A1B0C333"/>